<protein>
    <recommendedName>
        <fullName evidence="5">UDP-N-acetylglucosamine kinase</fullName>
        <ecNumber evidence="2">2.7.1.176</ecNumber>
    </recommendedName>
    <alternativeName>
        <fullName evidence="5">UDP-N-acetylglucosamine kinase</fullName>
    </alternativeName>
</protein>
<proteinExistence type="inferred from homology"/>
<gene>
    <name evidence="9" type="ORF">SLUN_00570</name>
</gene>
<dbReference type="Pfam" id="PF06414">
    <property type="entry name" value="Zeta_toxin"/>
    <property type="match status" value="1"/>
</dbReference>
<dbReference type="Proteomes" id="UP000244201">
    <property type="component" value="Chromosome"/>
</dbReference>
<evidence type="ECO:0000256" key="5">
    <source>
        <dbReference type="ARBA" id="ARBA00032897"/>
    </source>
</evidence>
<comment type="similarity">
    <text evidence="1">Belongs to the zeta toxin family.</text>
</comment>
<sequence length="299" mass="32110">MDGALTVVNGGCAPRRATNHQGFPRPSGRPGEGTRSPTESRPATSSPTRWYPRSFVQPPGFGRGGVLASTAGARIRADYQAWQQQAEAYVRARRGDLVIEIAPGSAAQFLSSAAASHQAGYRVELVLLGVRAADSRQGTAAHYAEVSRKGLPARFTTASGHDVCFRAVADAAVAAEHGSLVDSVVVMRRDGTAVYRSERSADGQWERPVGAAQALVDEQQRPYTPQEAAQFFAVQRQLRSALPQYRTELMEIAQLARPLMPMQLQPRPLARPAALASLPLPVQRPASGYCPVSSLKRAS</sequence>
<evidence type="ECO:0000256" key="1">
    <source>
        <dbReference type="ARBA" id="ARBA00009104"/>
    </source>
</evidence>
<reference evidence="9 10" key="1">
    <citation type="submission" date="2018-01" db="EMBL/GenBank/DDBJ databases">
        <title>Complete genome sequence of Streptomyces lunaelactis MM109T, a Ferroverdin A producer isolated from cave moonmilk deposits.</title>
        <authorList>
            <person name="Naome A."/>
            <person name="Martinet L."/>
            <person name="Maciejewska M."/>
            <person name="Anderssen S."/>
            <person name="Adam D."/>
            <person name="Tenconi E."/>
            <person name="Deflandre B."/>
            <person name="Arguelles-Arias A."/>
            <person name="Calusinska M."/>
            <person name="Copieters W."/>
            <person name="Karim L."/>
            <person name="Hanikenne M."/>
            <person name="Baurain D."/>
            <person name="van Wezel G."/>
            <person name="Smargiasso N."/>
            <person name="de Pauw E."/>
            <person name="Delfosse P."/>
            <person name="Rigali S."/>
        </authorList>
    </citation>
    <scope>NUCLEOTIDE SEQUENCE [LARGE SCALE GENOMIC DNA]</scope>
    <source>
        <strain evidence="9 10">MM109</strain>
    </source>
</reference>
<evidence type="ECO:0000256" key="2">
    <source>
        <dbReference type="ARBA" id="ARBA00011963"/>
    </source>
</evidence>
<dbReference type="GO" id="GO:0005524">
    <property type="term" value="F:ATP binding"/>
    <property type="evidence" value="ECO:0007669"/>
    <property type="project" value="UniProtKB-KW"/>
</dbReference>
<dbReference type="KEGG" id="slk:SLUN_00570"/>
<dbReference type="InterPro" id="IPR010488">
    <property type="entry name" value="Zeta_toxin_domain"/>
</dbReference>
<keyword evidence="4" id="KW-0067">ATP-binding</keyword>
<feature type="compositionally biased region" description="Polar residues" evidence="7">
    <location>
        <begin position="35"/>
        <end position="48"/>
    </location>
</feature>
<dbReference type="AlphaFoldDB" id="A0A2R4SVS7"/>
<evidence type="ECO:0000313" key="9">
    <source>
        <dbReference type="EMBL" id="AVZ70979.1"/>
    </source>
</evidence>
<evidence type="ECO:0000313" key="10">
    <source>
        <dbReference type="Proteomes" id="UP000244201"/>
    </source>
</evidence>
<evidence type="ECO:0000256" key="3">
    <source>
        <dbReference type="ARBA" id="ARBA00022741"/>
    </source>
</evidence>
<name>A0A2R4SVS7_9ACTN</name>
<feature type="region of interest" description="Disordered" evidence="7">
    <location>
        <begin position="1"/>
        <end position="52"/>
    </location>
</feature>
<comment type="catalytic activity">
    <reaction evidence="6">
        <text>UDP-N-acetyl-alpha-D-glucosamine + ATP = UDP-N-acetyl-alpha-D-glucosamine 3'-phosphate + ADP + H(+)</text>
        <dbReference type="Rhea" id="RHEA:32671"/>
        <dbReference type="ChEBI" id="CHEBI:15378"/>
        <dbReference type="ChEBI" id="CHEBI:30616"/>
        <dbReference type="ChEBI" id="CHEBI:57705"/>
        <dbReference type="ChEBI" id="CHEBI:64353"/>
        <dbReference type="ChEBI" id="CHEBI:456216"/>
        <dbReference type="EC" id="2.7.1.176"/>
    </reaction>
</comment>
<dbReference type="Gene3D" id="3.40.50.300">
    <property type="entry name" value="P-loop containing nucleotide triphosphate hydrolases"/>
    <property type="match status" value="1"/>
</dbReference>
<dbReference type="GO" id="GO:0016301">
    <property type="term" value="F:kinase activity"/>
    <property type="evidence" value="ECO:0007669"/>
    <property type="project" value="InterPro"/>
</dbReference>
<keyword evidence="10" id="KW-1185">Reference proteome</keyword>
<keyword evidence="3" id="KW-0547">Nucleotide-binding</keyword>
<evidence type="ECO:0000259" key="8">
    <source>
        <dbReference type="Pfam" id="PF06414"/>
    </source>
</evidence>
<evidence type="ECO:0000256" key="4">
    <source>
        <dbReference type="ARBA" id="ARBA00022840"/>
    </source>
</evidence>
<accession>A0A2R4SVS7</accession>
<dbReference type="EC" id="2.7.1.176" evidence="2"/>
<evidence type="ECO:0000256" key="6">
    <source>
        <dbReference type="ARBA" id="ARBA00048178"/>
    </source>
</evidence>
<organism evidence="9 10">
    <name type="scientific">Streptomyces lunaelactis</name>
    <dbReference type="NCBI Taxonomy" id="1535768"/>
    <lineage>
        <taxon>Bacteria</taxon>
        <taxon>Bacillati</taxon>
        <taxon>Actinomycetota</taxon>
        <taxon>Actinomycetes</taxon>
        <taxon>Kitasatosporales</taxon>
        <taxon>Streptomycetaceae</taxon>
        <taxon>Streptomyces</taxon>
    </lineage>
</organism>
<dbReference type="OrthoDB" id="4516745at2"/>
<evidence type="ECO:0000256" key="7">
    <source>
        <dbReference type="SAM" id="MobiDB-lite"/>
    </source>
</evidence>
<feature type="domain" description="Zeta toxin" evidence="8">
    <location>
        <begin position="69"/>
        <end position="199"/>
    </location>
</feature>
<dbReference type="InterPro" id="IPR027417">
    <property type="entry name" value="P-loop_NTPase"/>
</dbReference>
<dbReference type="EMBL" id="CP026304">
    <property type="protein sequence ID" value="AVZ70979.1"/>
    <property type="molecule type" value="Genomic_DNA"/>
</dbReference>